<evidence type="ECO:0000313" key="2">
    <source>
        <dbReference type="Proteomes" id="UP001612741"/>
    </source>
</evidence>
<dbReference type="Proteomes" id="UP001612741">
    <property type="component" value="Unassembled WGS sequence"/>
</dbReference>
<name>A0ABW7Z6L1_9ACTN</name>
<evidence type="ECO:0000313" key="1">
    <source>
        <dbReference type="EMBL" id="MFI6503058.1"/>
    </source>
</evidence>
<sequence>MTSRAVPSGGFVRWRFFSGGVPPYWEGSFTGSADIWTPPSPYTSVELLCSGNSEVQITGL</sequence>
<reference evidence="1 2" key="1">
    <citation type="submission" date="2024-10" db="EMBL/GenBank/DDBJ databases">
        <title>The Natural Products Discovery Center: Release of the First 8490 Sequenced Strains for Exploring Actinobacteria Biosynthetic Diversity.</title>
        <authorList>
            <person name="Kalkreuter E."/>
            <person name="Kautsar S.A."/>
            <person name="Yang D."/>
            <person name="Bader C.D."/>
            <person name="Teijaro C.N."/>
            <person name="Fluegel L."/>
            <person name="Davis C.M."/>
            <person name="Simpson J.R."/>
            <person name="Lauterbach L."/>
            <person name="Steele A.D."/>
            <person name="Gui C."/>
            <person name="Meng S."/>
            <person name="Li G."/>
            <person name="Viehrig K."/>
            <person name="Ye F."/>
            <person name="Su P."/>
            <person name="Kiefer A.F."/>
            <person name="Nichols A."/>
            <person name="Cepeda A.J."/>
            <person name="Yan W."/>
            <person name="Fan B."/>
            <person name="Jiang Y."/>
            <person name="Adhikari A."/>
            <person name="Zheng C.-J."/>
            <person name="Schuster L."/>
            <person name="Cowan T.M."/>
            <person name="Smanski M.J."/>
            <person name="Chevrette M.G."/>
            <person name="De Carvalho L.P.S."/>
            <person name="Shen B."/>
        </authorList>
    </citation>
    <scope>NUCLEOTIDE SEQUENCE [LARGE SCALE GENOMIC DNA]</scope>
    <source>
        <strain evidence="1 2">NPDC050545</strain>
    </source>
</reference>
<proteinExistence type="predicted"/>
<keyword evidence="2" id="KW-1185">Reference proteome</keyword>
<protein>
    <submittedName>
        <fullName evidence="1">Uncharacterized protein</fullName>
    </submittedName>
</protein>
<gene>
    <name evidence="1" type="ORF">ACIBG2_37150</name>
</gene>
<dbReference type="EMBL" id="JBITGY010000011">
    <property type="protein sequence ID" value="MFI6503058.1"/>
    <property type="molecule type" value="Genomic_DNA"/>
</dbReference>
<dbReference type="RefSeq" id="WP_397088832.1">
    <property type="nucleotide sequence ID" value="NZ_JBITGY010000011.1"/>
</dbReference>
<organism evidence="1 2">
    <name type="scientific">Nonomuraea typhae</name>
    <dbReference type="NCBI Taxonomy" id="2603600"/>
    <lineage>
        <taxon>Bacteria</taxon>
        <taxon>Bacillati</taxon>
        <taxon>Actinomycetota</taxon>
        <taxon>Actinomycetes</taxon>
        <taxon>Streptosporangiales</taxon>
        <taxon>Streptosporangiaceae</taxon>
        <taxon>Nonomuraea</taxon>
    </lineage>
</organism>
<accession>A0ABW7Z6L1</accession>
<comment type="caution">
    <text evidence="1">The sequence shown here is derived from an EMBL/GenBank/DDBJ whole genome shotgun (WGS) entry which is preliminary data.</text>
</comment>